<dbReference type="CDD" id="cd07377">
    <property type="entry name" value="WHTH_GntR"/>
    <property type="match status" value="1"/>
</dbReference>
<dbReference type="SMART" id="SM00345">
    <property type="entry name" value="HTH_GNTR"/>
    <property type="match status" value="1"/>
</dbReference>
<dbReference type="Gene3D" id="1.10.10.10">
    <property type="entry name" value="Winged helix-like DNA-binding domain superfamily/Winged helix DNA-binding domain"/>
    <property type="match status" value="1"/>
</dbReference>
<dbReference type="InterPro" id="IPR008920">
    <property type="entry name" value="TF_FadR/GntR_C"/>
</dbReference>
<dbReference type="InterPro" id="IPR000524">
    <property type="entry name" value="Tscrpt_reg_HTH_GntR"/>
</dbReference>
<keyword evidence="6" id="KW-1185">Reference proteome</keyword>
<dbReference type="InterPro" id="IPR036390">
    <property type="entry name" value="WH_DNA-bd_sf"/>
</dbReference>
<keyword evidence="3" id="KW-0804">Transcription</keyword>
<dbReference type="Gene3D" id="1.20.120.530">
    <property type="entry name" value="GntR ligand-binding domain-like"/>
    <property type="match status" value="1"/>
</dbReference>
<gene>
    <name evidence="5" type="ORF">Drose_25015</name>
</gene>
<dbReference type="Pfam" id="PF00392">
    <property type="entry name" value="GntR"/>
    <property type="match status" value="1"/>
</dbReference>
<dbReference type="PANTHER" id="PTHR43537">
    <property type="entry name" value="TRANSCRIPTIONAL REGULATOR, GNTR FAMILY"/>
    <property type="match status" value="1"/>
</dbReference>
<dbReference type="InterPro" id="IPR036388">
    <property type="entry name" value="WH-like_DNA-bd_sf"/>
</dbReference>
<protein>
    <submittedName>
        <fullName evidence="5">GntR family transcriptional regulator</fullName>
    </submittedName>
</protein>
<dbReference type="Pfam" id="PF07729">
    <property type="entry name" value="FCD"/>
    <property type="match status" value="1"/>
</dbReference>
<organism evidence="5 6">
    <name type="scientific">Dactylosporangium roseum</name>
    <dbReference type="NCBI Taxonomy" id="47989"/>
    <lineage>
        <taxon>Bacteria</taxon>
        <taxon>Bacillati</taxon>
        <taxon>Actinomycetota</taxon>
        <taxon>Actinomycetes</taxon>
        <taxon>Micromonosporales</taxon>
        <taxon>Micromonosporaceae</taxon>
        <taxon>Dactylosporangium</taxon>
    </lineage>
</organism>
<dbReference type="EMBL" id="CP073721">
    <property type="protein sequence ID" value="UWZ34478.1"/>
    <property type="molecule type" value="Genomic_DNA"/>
</dbReference>
<name>A0ABY5YXJ9_9ACTN</name>
<dbReference type="RefSeq" id="WP_260723797.1">
    <property type="nucleotide sequence ID" value="NZ_BAAABS010000011.1"/>
</dbReference>
<evidence type="ECO:0000256" key="2">
    <source>
        <dbReference type="ARBA" id="ARBA00023125"/>
    </source>
</evidence>
<sequence length="254" mass="28455">MNSMPHDGVRGEKFLRPVAPASLGQLAAENLISAIVRGELKPGEHLSEVALGEKLGVSRTPLREALNQLVVDRLLVREPNRGVRVTELDADQVDQFYDCRVLLETRVIALAAPVVRDEGLTVMRRLLDTMREIEQNPPAVDARWDWLDLVEKFHDAYRVDCPNQEMVALVRGMNHRALRYRAITVARPGRMVYSINQHQRILRALEQRNPQEAESELRTLLESSKAVLRQHLSRQADHAASGEAASLVAKGASA</sequence>
<dbReference type="SUPFAM" id="SSF46785">
    <property type="entry name" value="Winged helix' DNA-binding domain"/>
    <property type="match status" value="1"/>
</dbReference>
<keyword evidence="2" id="KW-0238">DNA-binding</keyword>
<dbReference type="PROSITE" id="PS50949">
    <property type="entry name" value="HTH_GNTR"/>
    <property type="match status" value="1"/>
</dbReference>
<dbReference type="SUPFAM" id="SSF48008">
    <property type="entry name" value="GntR ligand-binding domain-like"/>
    <property type="match status" value="1"/>
</dbReference>
<dbReference type="InterPro" id="IPR011711">
    <property type="entry name" value="GntR_C"/>
</dbReference>
<evidence type="ECO:0000256" key="1">
    <source>
        <dbReference type="ARBA" id="ARBA00023015"/>
    </source>
</evidence>
<evidence type="ECO:0000313" key="5">
    <source>
        <dbReference type="EMBL" id="UWZ34478.1"/>
    </source>
</evidence>
<feature type="domain" description="HTH gntR-type" evidence="4">
    <location>
        <begin position="21"/>
        <end position="88"/>
    </location>
</feature>
<dbReference type="PANTHER" id="PTHR43537:SF45">
    <property type="entry name" value="GNTR FAMILY REGULATORY PROTEIN"/>
    <property type="match status" value="1"/>
</dbReference>
<evidence type="ECO:0000259" key="4">
    <source>
        <dbReference type="PROSITE" id="PS50949"/>
    </source>
</evidence>
<proteinExistence type="predicted"/>
<evidence type="ECO:0000256" key="3">
    <source>
        <dbReference type="ARBA" id="ARBA00023163"/>
    </source>
</evidence>
<accession>A0ABY5YXJ9</accession>
<dbReference type="Proteomes" id="UP001058271">
    <property type="component" value="Chromosome"/>
</dbReference>
<reference evidence="5" key="1">
    <citation type="submission" date="2021-04" db="EMBL/GenBank/DDBJ databases">
        <title>Biosynthetic gene clusters of Dactylosporangioum roseum.</title>
        <authorList>
            <person name="Hartkoorn R.C."/>
            <person name="Beaudoing E."/>
            <person name="Hot D."/>
            <person name="Moureu S."/>
        </authorList>
    </citation>
    <scope>NUCLEOTIDE SEQUENCE</scope>
    <source>
        <strain evidence="5">NRRL B-16295</strain>
    </source>
</reference>
<evidence type="ECO:0000313" key="6">
    <source>
        <dbReference type="Proteomes" id="UP001058271"/>
    </source>
</evidence>
<dbReference type="SMART" id="SM00895">
    <property type="entry name" value="FCD"/>
    <property type="match status" value="1"/>
</dbReference>
<keyword evidence="1" id="KW-0805">Transcription regulation</keyword>